<dbReference type="EMBL" id="ML993585">
    <property type="protein sequence ID" value="KAF2170604.1"/>
    <property type="molecule type" value="Genomic_DNA"/>
</dbReference>
<proteinExistence type="predicted"/>
<dbReference type="AlphaFoldDB" id="A0A6A6CTX6"/>
<protein>
    <recommendedName>
        <fullName evidence="3">F-box domain-containing protein</fullName>
    </recommendedName>
</protein>
<evidence type="ECO:0008006" key="3">
    <source>
        <dbReference type="Google" id="ProtNLM"/>
    </source>
</evidence>
<reference evidence="1" key="1">
    <citation type="journal article" date="2020" name="Stud. Mycol.">
        <title>101 Dothideomycetes genomes: a test case for predicting lifestyles and emergence of pathogens.</title>
        <authorList>
            <person name="Haridas S."/>
            <person name="Albert R."/>
            <person name="Binder M."/>
            <person name="Bloem J."/>
            <person name="Labutti K."/>
            <person name="Salamov A."/>
            <person name="Andreopoulos B."/>
            <person name="Baker S."/>
            <person name="Barry K."/>
            <person name="Bills G."/>
            <person name="Bluhm B."/>
            <person name="Cannon C."/>
            <person name="Castanera R."/>
            <person name="Culley D."/>
            <person name="Daum C."/>
            <person name="Ezra D."/>
            <person name="Gonzalez J."/>
            <person name="Henrissat B."/>
            <person name="Kuo A."/>
            <person name="Liang C."/>
            <person name="Lipzen A."/>
            <person name="Lutzoni F."/>
            <person name="Magnuson J."/>
            <person name="Mondo S."/>
            <person name="Nolan M."/>
            <person name="Ohm R."/>
            <person name="Pangilinan J."/>
            <person name="Park H.-J."/>
            <person name="Ramirez L."/>
            <person name="Alfaro M."/>
            <person name="Sun H."/>
            <person name="Tritt A."/>
            <person name="Yoshinaga Y."/>
            <person name="Zwiers L.-H."/>
            <person name="Turgeon B."/>
            <person name="Goodwin S."/>
            <person name="Spatafora J."/>
            <person name="Crous P."/>
            <person name="Grigoriev I."/>
        </authorList>
    </citation>
    <scope>NUCLEOTIDE SEQUENCE</scope>
    <source>
        <strain evidence="1">ATCC 36951</strain>
    </source>
</reference>
<evidence type="ECO:0000313" key="1">
    <source>
        <dbReference type="EMBL" id="KAF2170604.1"/>
    </source>
</evidence>
<dbReference type="GeneID" id="54558197"/>
<name>A0A6A6CTX6_ZASCE</name>
<organism evidence="1 2">
    <name type="scientific">Zasmidium cellare ATCC 36951</name>
    <dbReference type="NCBI Taxonomy" id="1080233"/>
    <lineage>
        <taxon>Eukaryota</taxon>
        <taxon>Fungi</taxon>
        <taxon>Dikarya</taxon>
        <taxon>Ascomycota</taxon>
        <taxon>Pezizomycotina</taxon>
        <taxon>Dothideomycetes</taxon>
        <taxon>Dothideomycetidae</taxon>
        <taxon>Mycosphaerellales</taxon>
        <taxon>Mycosphaerellaceae</taxon>
        <taxon>Zasmidium</taxon>
    </lineage>
</organism>
<dbReference type="RefSeq" id="XP_033671493.1">
    <property type="nucleotide sequence ID" value="XM_033804925.1"/>
</dbReference>
<accession>A0A6A6CTX6</accession>
<keyword evidence="2" id="KW-1185">Reference proteome</keyword>
<dbReference type="Proteomes" id="UP000799537">
    <property type="component" value="Unassembled WGS sequence"/>
</dbReference>
<sequence length="331" mass="37337">MPGFLSLPSELRDIILDYVARGDKMVLQCTTHPPRLLPSSGMFLASKQLHIEYQEILDKVDRSNINAYHIRYEVFLHETNHAISRDLPAIIKFAEDLYIDLIYDCSGLDMTPELDPLACTSSTMAWPRSRSVRNQFLQIRRNMCERFILQGARYHEDLALKRLAVHISFRGIPSQEAGVAAMLMRLGAELSQALIHSVPQSVVSASVLGPGGVGHYVGRRYKTTTSTARIRRGVLYTGGIPEWAELLTERKATRSVSLELVARDRKRDTGEQTEMHKAISRAQIKTDVDWWVNENKQATPSRESDSVSLRQQSREILSNPFAVLEESCGGE</sequence>
<evidence type="ECO:0000313" key="2">
    <source>
        <dbReference type="Proteomes" id="UP000799537"/>
    </source>
</evidence>
<gene>
    <name evidence="1" type="ORF">M409DRAFT_19421</name>
</gene>